<evidence type="ECO:0000256" key="5">
    <source>
        <dbReference type="ARBA" id="ARBA00022553"/>
    </source>
</evidence>
<evidence type="ECO:0000256" key="3">
    <source>
        <dbReference type="ARBA" id="ARBA00021495"/>
    </source>
</evidence>
<evidence type="ECO:0000256" key="10">
    <source>
        <dbReference type="ARBA" id="ARBA00023012"/>
    </source>
</evidence>
<feature type="modified residue" description="Phosphohistidine" evidence="12">
    <location>
        <position position="316"/>
    </location>
</feature>
<dbReference type="SUPFAM" id="SSF47226">
    <property type="entry name" value="Histidine-containing phosphotransfer domain, HPT domain"/>
    <property type="match status" value="1"/>
</dbReference>
<feature type="region of interest" description="Disordered" evidence="13">
    <location>
        <begin position="223"/>
        <end position="265"/>
    </location>
</feature>
<feature type="domain" description="CheW-like" evidence="15">
    <location>
        <begin position="707"/>
        <end position="837"/>
    </location>
</feature>
<dbReference type="SMART" id="SM00073">
    <property type="entry name" value="HPT"/>
    <property type="match status" value="1"/>
</dbReference>
<dbReference type="PROSITE" id="PS50894">
    <property type="entry name" value="HPT"/>
    <property type="match status" value="1"/>
</dbReference>
<dbReference type="Gene3D" id="2.30.30.40">
    <property type="entry name" value="SH3 Domains"/>
    <property type="match status" value="1"/>
</dbReference>
<evidence type="ECO:0000259" key="15">
    <source>
        <dbReference type="PROSITE" id="PS50851"/>
    </source>
</evidence>
<dbReference type="InterPro" id="IPR036641">
    <property type="entry name" value="HPT_dom_sf"/>
</dbReference>
<keyword evidence="5 12" id="KW-0597">Phosphoprotein</keyword>
<feature type="domain" description="Histidine kinase" evidence="14">
    <location>
        <begin position="498"/>
        <end position="705"/>
    </location>
</feature>
<dbReference type="PROSITE" id="PS50851">
    <property type="entry name" value="CHEW"/>
    <property type="match status" value="1"/>
</dbReference>
<feature type="region of interest" description="Disordered" evidence="13">
    <location>
        <begin position="426"/>
        <end position="461"/>
    </location>
</feature>
<reference evidence="17 18" key="1">
    <citation type="submission" date="2017-05" db="EMBL/GenBank/DDBJ databases">
        <authorList>
            <person name="Varghese N."/>
            <person name="Submissions S."/>
        </authorList>
    </citation>
    <scope>NUCLEOTIDE SEQUENCE [LARGE SCALE GENOMIC DNA]</scope>
    <source>
        <strain evidence="17 18">DSM 21985</strain>
    </source>
</reference>
<dbReference type="GO" id="GO:0006935">
    <property type="term" value="P:chemotaxis"/>
    <property type="evidence" value="ECO:0007669"/>
    <property type="project" value="InterPro"/>
</dbReference>
<dbReference type="PRINTS" id="PR00344">
    <property type="entry name" value="BCTRLSENSOR"/>
</dbReference>
<evidence type="ECO:0000313" key="18">
    <source>
        <dbReference type="Proteomes" id="UP000317557"/>
    </source>
</evidence>
<dbReference type="GO" id="GO:0005737">
    <property type="term" value="C:cytoplasm"/>
    <property type="evidence" value="ECO:0007669"/>
    <property type="project" value="InterPro"/>
</dbReference>
<keyword evidence="4" id="KW-0145">Chemotaxis</keyword>
<protein>
    <recommendedName>
        <fullName evidence="3">Chemotaxis protein CheA</fullName>
        <ecNumber evidence="2">2.7.13.3</ecNumber>
    </recommendedName>
</protein>
<dbReference type="CDD" id="cd16916">
    <property type="entry name" value="HATPase_CheA-like"/>
    <property type="match status" value="1"/>
</dbReference>
<dbReference type="EMBL" id="FXTP01000007">
    <property type="protein sequence ID" value="SMO67513.1"/>
    <property type="molecule type" value="Genomic_DNA"/>
</dbReference>
<dbReference type="Gene3D" id="3.30.565.10">
    <property type="entry name" value="Histidine kinase-like ATPase, C-terminal domain"/>
    <property type="match status" value="1"/>
</dbReference>
<comment type="catalytic activity">
    <reaction evidence="1">
        <text>ATP + protein L-histidine = ADP + protein N-phospho-L-histidine.</text>
        <dbReference type="EC" id="2.7.13.3"/>
    </reaction>
</comment>
<dbReference type="CDD" id="cd00088">
    <property type="entry name" value="HPT"/>
    <property type="match status" value="1"/>
</dbReference>
<dbReference type="SMART" id="SM01231">
    <property type="entry name" value="H-kinase_dim"/>
    <property type="match status" value="1"/>
</dbReference>
<dbReference type="SUPFAM" id="SSF55874">
    <property type="entry name" value="ATPase domain of HSP90 chaperone/DNA topoisomerase II/histidine kinase"/>
    <property type="match status" value="1"/>
</dbReference>
<dbReference type="InterPro" id="IPR003594">
    <property type="entry name" value="HATPase_dom"/>
</dbReference>
<dbReference type="Gene3D" id="1.10.287.560">
    <property type="entry name" value="Histidine kinase CheA-like, homodimeric domain"/>
    <property type="match status" value="1"/>
</dbReference>
<dbReference type="SUPFAM" id="SSF47384">
    <property type="entry name" value="Homodimeric domain of signal transducing histidine kinase"/>
    <property type="match status" value="1"/>
</dbReference>
<evidence type="ECO:0000256" key="2">
    <source>
        <dbReference type="ARBA" id="ARBA00012438"/>
    </source>
</evidence>
<dbReference type="InterPro" id="IPR036890">
    <property type="entry name" value="HATPase_C_sf"/>
</dbReference>
<dbReference type="Pfam" id="PF01584">
    <property type="entry name" value="CheW"/>
    <property type="match status" value="1"/>
</dbReference>
<evidence type="ECO:0000256" key="1">
    <source>
        <dbReference type="ARBA" id="ARBA00000085"/>
    </source>
</evidence>
<dbReference type="InterPro" id="IPR008207">
    <property type="entry name" value="Sig_transdc_His_kin_Hpt_dom"/>
</dbReference>
<accession>A0A521D728</accession>
<gene>
    <name evidence="17" type="ORF">SAMN06265219_107174</name>
</gene>
<dbReference type="InterPro" id="IPR036097">
    <property type="entry name" value="HisK_dim/P_sf"/>
</dbReference>
<dbReference type="InterPro" id="IPR036061">
    <property type="entry name" value="CheW-like_dom_sf"/>
</dbReference>
<evidence type="ECO:0000256" key="6">
    <source>
        <dbReference type="ARBA" id="ARBA00022679"/>
    </source>
</evidence>
<dbReference type="EC" id="2.7.13.3" evidence="2"/>
<evidence type="ECO:0000256" key="11">
    <source>
        <dbReference type="ARBA" id="ARBA00035100"/>
    </source>
</evidence>
<dbReference type="GO" id="GO:0000155">
    <property type="term" value="F:phosphorelay sensor kinase activity"/>
    <property type="evidence" value="ECO:0007669"/>
    <property type="project" value="InterPro"/>
</dbReference>
<keyword evidence="10" id="KW-0902">Two-component regulatory system</keyword>
<dbReference type="InterPro" id="IPR005467">
    <property type="entry name" value="His_kinase_dom"/>
</dbReference>
<evidence type="ECO:0000313" key="17">
    <source>
        <dbReference type="EMBL" id="SMO67513.1"/>
    </source>
</evidence>
<evidence type="ECO:0000256" key="7">
    <source>
        <dbReference type="ARBA" id="ARBA00022741"/>
    </source>
</evidence>
<evidence type="ECO:0000256" key="12">
    <source>
        <dbReference type="PROSITE-ProRule" id="PRU00110"/>
    </source>
</evidence>
<sequence>MSDNKEHLTEELGAIIRLMADIWPADRENLPEAGARFEQVIDNFDQNFGQMQKLINLSWDGLKHLYEKDEYFMMVKAATMQAVNTIREYIVQDGDIKVEEFEKSYGELEKSLLGGAESADTVIELDDEEIKAHLEKAEAEKKASGNQDGVTLDDLASFIMTLNEDSVEDDEIKQLAALIDHLAAKADGESAKALNEAKEVIVKVAEGNGDDDWFTQVSDKTEQAIEAESQEEWEESQASSEEKPAKAEPEVAKEEPVTEEAETEVFHIPQDIEISMVGEFVTECSDLIQMAEGALLDLEERPDDEELINTVFRAFHTIKGTSAFMGLDPISEFTHSVETFLSMVREGKLSFDRACADISLESIDIINQMLAVVEQAQGGDPLPEPPAFAPMMKVLHAVSEENVQPKDAFKQEAENIADAIADAEEEAELKAASDAQESAEKVNGESTGGGDKSSGAETESSVRVSVNRLDRLIDMVGELVIAHSVVAQDKAIPKDSELQRKVNHATKIIRELQDTSLTLRMVPLKATFHKMNRLVRDISRKAGKNVKLITVGEDTEIDRNMVDVINEPLIHMLRNSLDHGIETPEERKKTDKDEVAEVVLSASQEGGKVVIKIVDDGRGINKDVILNKAIEKGLIDPDKKLSDKEIYNLIFLPGFSSAEKVTDLSGRGVGMDVVRRSIEQLQGKVDVNSELGKGTTITIELPFTLAITDGMVVRVGQDRFIVPTINIDMTFRAENNDVFTVMGNSEQVSFRGHSVPVIRLHRLFEIKGAVEKLTEGTLLVIKNNNKRYALLVDEVIGQQQLVGKSINIMAKMDHISGGAIMGDGRVGLILDTAALME</sequence>
<proteinExistence type="predicted"/>
<keyword evidence="6" id="KW-0808">Transferase</keyword>
<dbReference type="RefSeq" id="WP_142454410.1">
    <property type="nucleotide sequence ID" value="NZ_FXTP01000007.1"/>
</dbReference>
<dbReference type="SMART" id="SM00387">
    <property type="entry name" value="HATPase_c"/>
    <property type="match status" value="1"/>
</dbReference>
<feature type="domain" description="HPt" evidence="16">
    <location>
        <begin position="269"/>
        <end position="373"/>
    </location>
</feature>
<dbReference type="Proteomes" id="UP000317557">
    <property type="component" value="Unassembled WGS sequence"/>
</dbReference>
<organism evidence="17 18">
    <name type="scientific">Gracilimonas mengyeensis</name>
    <dbReference type="NCBI Taxonomy" id="1302730"/>
    <lineage>
        <taxon>Bacteria</taxon>
        <taxon>Pseudomonadati</taxon>
        <taxon>Balneolota</taxon>
        <taxon>Balneolia</taxon>
        <taxon>Balneolales</taxon>
        <taxon>Balneolaceae</taxon>
        <taxon>Gracilimonas</taxon>
    </lineage>
</organism>
<evidence type="ECO:0000259" key="16">
    <source>
        <dbReference type="PROSITE" id="PS50894"/>
    </source>
</evidence>
<dbReference type="InterPro" id="IPR051315">
    <property type="entry name" value="Bact_Chemotaxis_CheA"/>
</dbReference>
<dbReference type="InterPro" id="IPR037006">
    <property type="entry name" value="CheA-like_homodim_sf"/>
</dbReference>
<dbReference type="SMART" id="SM00260">
    <property type="entry name" value="CheW"/>
    <property type="match status" value="1"/>
</dbReference>
<feature type="compositionally biased region" description="Basic and acidic residues" evidence="13">
    <location>
        <begin position="240"/>
        <end position="256"/>
    </location>
</feature>
<evidence type="ECO:0000259" key="14">
    <source>
        <dbReference type="PROSITE" id="PS50109"/>
    </source>
</evidence>
<dbReference type="PROSITE" id="PS50109">
    <property type="entry name" value="HIS_KIN"/>
    <property type="match status" value="1"/>
</dbReference>
<dbReference type="FunFam" id="3.30.565.10:FF:000016">
    <property type="entry name" value="Chemotaxis protein CheA, putative"/>
    <property type="match status" value="1"/>
</dbReference>
<dbReference type="Pfam" id="PF02518">
    <property type="entry name" value="HATPase_c"/>
    <property type="match status" value="1"/>
</dbReference>
<dbReference type="AlphaFoldDB" id="A0A521D728"/>
<comment type="function">
    <text evidence="11">Involved in the transmission of sensory signals from the chemoreceptors to the flagellar motors. CheA is autophosphorylated; it can transfer its phosphate group to either CheB or CheY.</text>
</comment>
<keyword evidence="9" id="KW-0067">ATP-binding</keyword>
<evidence type="ECO:0000256" key="9">
    <source>
        <dbReference type="ARBA" id="ARBA00022840"/>
    </source>
</evidence>
<dbReference type="InterPro" id="IPR004105">
    <property type="entry name" value="CheA-like_dim"/>
</dbReference>
<keyword evidence="8 17" id="KW-0418">Kinase</keyword>
<keyword evidence="7" id="KW-0547">Nucleotide-binding</keyword>
<dbReference type="CDD" id="cd00731">
    <property type="entry name" value="CheA_reg"/>
    <property type="match status" value="1"/>
</dbReference>
<name>A0A521D728_9BACT</name>
<dbReference type="PANTHER" id="PTHR43395:SF10">
    <property type="entry name" value="CHEMOTAXIS PROTEIN CHEA"/>
    <property type="match status" value="1"/>
</dbReference>
<dbReference type="InterPro" id="IPR002545">
    <property type="entry name" value="CheW-lke_dom"/>
</dbReference>
<dbReference type="Pfam" id="PF01627">
    <property type="entry name" value="Hpt"/>
    <property type="match status" value="1"/>
</dbReference>
<evidence type="ECO:0000256" key="4">
    <source>
        <dbReference type="ARBA" id="ARBA00022500"/>
    </source>
</evidence>
<dbReference type="PANTHER" id="PTHR43395">
    <property type="entry name" value="SENSOR HISTIDINE KINASE CHEA"/>
    <property type="match status" value="1"/>
</dbReference>
<evidence type="ECO:0000256" key="8">
    <source>
        <dbReference type="ARBA" id="ARBA00022777"/>
    </source>
</evidence>
<dbReference type="SUPFAM" id="SSF50341">
    <property type="entry name" value="CheW-like"/>
    <property type="match status" value="1"/>
</dbReference>
<evidence type="ECO:0000256" key="13">
    <source>
        <dbReference type="SAM" id="MobiDB-lite"/>
    </source>
</evidence>
<dbReference type="Pfam" id="PF02895">
    <property type="entry name" value="H-kinase_dim"/>
    <property type="match status" value="1"/>
</dbReference>
<dbReference type="OrthoDB" id="9815750at2"/>
<dbReference type="InterPro" id="IPR004358">
    <property type="entry name" value="Sig_transdc_His_kin-like_C"/>
</dbReference>
<dbReference type="Gene3D" id="1.20.120.160">
    <property type="entry name" value="HPT domain"/>
    <property type="match status" value="1"/>
</dbReference>
<keyword evidence="18" id="KW-1185">Reference proteome</keyword>